<organism evidence="2 3">
    <name type="scientific">Smittium culicis</name>
    <dbReference type="NCBI Taxonomy" id="133412"/>
    <lineage>
        <taxon>Eukaryota</taxon>
        <taxon>Fungi</taxon>
        <taxon>Fungi incertae sedis</taxon>
        <taxon>Zoopagomycota</taxon>
        <taxon>Kickxellomycotina</taxon>
        <taxon>Harpellomycetes</taxon>
        <taxon>Harpellales</taxon>
        <taxon>Legeriomycetaceae</taxon>
        <taxon>Smittium</taxon>
    </lineage>
</organism>
<accession>A0A1R1X1V5</accession>
<evidence type="ECO:0000313" key="3">
    <source>
        <dbReference type="Proteomes" id="UP000187283"/>
    </source>
</evidence>
<evidence type="ECO:0000256" key="1">
    <source>
        <dbReference type="SAM" id="MobiDB-lite"/>
    </source>
</evidence>
<evidence type="ECO:0000313" key="2">
    <source>
        <dbReference type="EMBL" id="OMJ08608.1"/>
    </source>
</evidence>
<keyword evidence="3" id="KW-1185">Reference proteome</keyword>
<dbReference type="Proteomes" id="UP000187283">
    <property type="component" value="Unassembled WGS sequence"/>
</dbReference>
<feature type="region of interest" description="Disordered" evidence="1">
    <location>
        <begin position="1"/>
        <end position="81"/>
    </location>
</feature>
<dbReference type="AlphaFoldDB" id="A0A1R1X1V5"/>
<gene>
    <name evidence="2" type="ORF">AYI70_g11433</name>
</gene>
<protein>
    <submittedName>
        <fullName evidence="2">Uncharacterized protein</fullName>
    </submittedName>
</protein>
<proteinExistence type="predicted"/>
<name>A0A1R1X1V5_9FUNG</name>
<sequence>MESLPSAEVDFLRSPLSDDGCHKKAASEAAPQTATSAATAPKYSQGLFEVKDVREENGGSGGGATMKETISNGYSPPFKKPPTTRSVYQFEYMMHVAQISQGHDVGNC</sequence>
<feature type="compositionally biased region" description="Low complexity" evidence="1">
    <location>
        <begin position="27"/>
        <end position="42"/>
    </location>
</feature>
<reference evidence="2 3" key="1">
    <citation type="submission" date="2017-01" db="EMBL/GenBank/DDBJ databases">
        <authorList>
            <person name="Mah S.A."/>
            <person name="Swanson W.J."/>
            <person name="Moy G.W."/>
            <person name="Vacquier V.D."/>
        </authorList>
    </citation>
    <scope>NUCLEOTIDE SEQUENCE [LARGE SCALE GENOMIC DNA]</scope>
    <source>
        <strain evidence="2 3">GSMNP</strain>
    </source>
</reference>
<comment type="caution">
    <text evidence="2">The sequence shown here is derived from an EMBL/GenBank/DDBJ whole genome shotgun (WGS) entry which is preliminary data.</text>
</comment>
<dbReference type="EMBL" id="LSSN01005747">
    <property type="protein sequence ID" value="OMJ08608.1"/>
    <property type="molecule type" value="Genomic_DNA"/>
</dbReference>